<organism evidence="3 4">
    <name type="scientific">Putridiphycobacter roseus</name>
    <dbReference type="NCBI Taxonomy" id="2219161"/>
    <lineage>
        <taxon>Bacteria</taxon>
        <taxon>Pseudomonadati</taxon>
        <taxon>Bacteroidota</taxon>
        <taxon>Flavobacteriia</taxon>
        <taxon>Flavobacteriales</taxon>
        <taxon>Crocinitomicaceae</taxon>
        <taxon>Putridiphycobacter</taxon>
    </lineage>
</organism>
<dbReference type="SUPFAM" id="SSF52980">
    <property type="entry name" value="Restriction endonuclease-like"/>
    <property type="match status" value="1"/>
</dbReference>
<dbReference type="Pfam" id="PF02021">
    <property type="entry name" value="UPF0102"/>
    <property type="match status" value="1"/>
</dbReference>
<sequence length="120" mass="13854">MANHNEIGKKGEEIAKKYLLDKGYKVLACNYRFKHLEIDIICEKDCHLIIVEVKTRQSSYLAGPEDTVSKTKQKGIIKCANAYIIEHEIDMETRFDIIAIILNTNEKSIVHIEDAFYPLR</sequence>
<dbReference type="GO" id="GO:0004519">
    <property type="term" value="F:endonuclease activity"/>
    <property type="evidence" value="ECO:0007669"/>
    <property type="project" value="UniProtKB-KW"/>
</dbReference>
<evidence type="ECO:0000313" key="4">
    <source>
        <dbReference type="Proteomes" id="UP000249248"/>
    </source>
</evidence>
<reference evidence="3 4" key="1">
    <citation type="submission" date="2018-06" db="EMBL/GenBank/DDBJ databases">
        <title>The draft genome sequence of Crocinitomix sp. SM1701.</title>
        <authorList>
            <person name="Zhang X."/>
        </authorList>
    </citation>
    <scope>NUCLEOTIDE SEQUENCE [LARGE SCALE GENOMIC DNA]</scope>
    <source>
        <strain evidence="3 4">SM1701</strain>
    </source>
</reference>
<name>A0A2W1NVT4_9FLAO</name>
<evidence type="ECO:0000313" key="3">
    <source>
        <dbReference type="EMBL" id="PZE18928.1"/>
    </source>
</evidence>
<dbReference type="HAMAP" id="MF_00048">
    <property type="entry name" value="UPF0102"/>
    <property type="match status" value="1"/>
</dbReference>
<dbReference type="InterPro" id="IPR003509">
    <property type="entry name" value="UPF0102_YraN-like"/>
</dbReference>
<dbReference type="Gene3D" id="3.40.1350.10">
    <property type="match status" value="1"/>
</dbReference>
<keyword evidence="3" id="KW-0255">Endonuclease</keyword>
<dbReference type="Proteomes" id="UP000249248">
    <property type="component" value="Unassembled WGS sequence"/>
</dbReference>
<dbReference type="OrthoDB" id="9802516at2"/>
<keyword evidence="3" id="KW-0540">Nuclease</keyword>
<dbReference type="RefSeq" id="WP_111061830.1">
    <property type="nucleotide sequence ID" value="NZ_JBHUCU010000007.1"/>
</dbReference>
<dbReference type="PANTHER" id="PTHR34039:SF1">
    <property type="entry name" value="UPF0102 PROTEIN YRAN"/>
    <property type="match status" value="1"/>
</dbReference>
<protein>
    <recommendedName>
        <fullName evidence="2">UPF0102 protein DNU06_03615</fullName>
    </recommendedName>
</protein>
<dbReference type="CDD" id="cd20736">
    <property type="entry name" value="PoNe_Nuclease"/>
    <property type="match status" value="1"/>
</dbReference>
<accession>A0A2W1NVT4</accession>
<keyword evidence="4" id="KW-1185">Reference proteome</keyword>
<dbReference type="InterPro" id="IPR011856">
    <property type="entry name" value="tRNA_endonuc-like_dom_sf"/>
</dbReference>
<comment type="similarity">
    <text evidence="1 2">Belongs to the UPF0102 family.</text>
</comment>
<comment type="caution">
    <text evidence="3">The sequence shown here is derived from an EMBL/GenBank/DDBJ whole genome shotgun (WGS) entry which is preliminary data.</text>
</comment>
<dbReference type="AlphaFoldDB" id="A0A2W1NVT4"/>
<evidence type="ECO:0000256" key="1">
    <source>
        <dbReference type="ARBA" id="ARBA00006738"/>
    </source>
</evidence>
<gene>
    <name evidence="3" type="ORF">DNU06_03615</name>
</gene>
<evidence type="ECO:0000256" key="2">
    <source>
        <dbReference type="HAMAP-Rule" id="MF_00048"/>
    </source>
</evidence>
<dbReference type="GO" id="GO:0003676">
    <property type="term" value="F:nucleic acid binding"/>
    <property type="evidence" value="ECO:0007669"/>
    <property type="project" value="InterPro"/>
</dbReference>
<dbReference type="EMBL" id="QKSB01000001">
    <property type="protein sequence ID" value="PZE18928.1"/>
    <property type="molecule type" value="Genomic_DNA"/>
</dbReference>
<dbReference type="InterPro" id="IPR011335">
    <property type="entry name" value="Restrct_endonuc-II-like"/>
</dbReference>
<keyword evidence="3" id="KW-0378">Hydrolase</keyword>
<proteinExistence type="inferred from homology"/>
<dbReference type="PANTHER" id="PTHR34039">
    <property type="entry name" value="UPF0102 PROTEIN YRAN"/>
    <property type="match status" value="1"/>
</dbReference>